<dbReference type="OrthoDB" id="421979at2759"/>
<organism evidence="1 2">
    <name type="scientific">Phtheirospermum japonicum</name>
    <dbReference type="NCBI Taxonomy" id="374723"/>
    <lineage>
        <taxon>Eukaryota</taxon>
        <taxon>Viridiplantae</taxon>
        <taxon>Streptophyta</taxon>
        <taxon>Embryophyta</taxon>
        <taxon>Tracheophyta</taxon>
        <taxon>Spermatophyta</taxon>
        <taxon>Magnoliopsida</taxon>
        <taxon>eudicotyledons</taxon>
        <taxon>Gunneridae</taxon>
        <taxon>Pentapetalae</taxon>
        <taxon>asterids</taxon>
        <taxon>lamiids</taxon>
        <taxon>Lamiales</taxon>
        <taxon>Orobanchaceae</taxon>
        <taxon>Orobanchaceae incertae sedis</taxon>
        <taxon>Phtheirospermum</taxon>
    </lineage>
</organism>
<comment type="caution">
    <text evidence="1">The sequence shown here is derived from an EMBL/GenBank/DDBJ whole genome shotgun (WGS) entry which is preliminary data.</text>
</comment>
<dbReference type="PANTHER" id="PTHR10811">
    <property type="entry name" value="FRINGE-RELATED"/>
    <property type="match status" value="1"/>
</dbReference>
<sequence>MDIRGSMFGFLASHPLRPLVSLHHSEAMDPIFPKMTPFEAMEHLFRAVSVDSQRVMQQTVCYDRWFSWTISVSWGYAVQIFQHNVFLPDALRTQETYVPWKRGGGINDWYNVDTLAYHPDPCRRPIVFFMHDVSPRKDGITSTYRMMGSDNCTFDRTSPRKLVETRVFSHKLELDNKQLLAPRRQCCDVLPSKADTVMEIAIRECGDEELIYMH</sequence>
<dbReference type="EMBL" id="BMAC01000010">
    <property type="protein sequence ID" value="GFP79522.1"/>
    <property type="molecule type" value="Genomic_DNA"/>
</dbReference>
<dbReference type="AlphaFoldDB" id="A0A830B220"/>
<dbReference type="Pfam" id="PF04646">
    <property type="entry name" value="DUF604"/>
    <property type="match status" value="1"/>
</dbReference>
<name>A0A830B220_9LAMI</name>
<evidence type="ECO:0000313" key="2">
    <source>
        <dbReference type="Proteomes" id="UP000653305"/>
    </source>
</evidence>
<accession>A0A830B220</accession>
<dbReference type="InterPro" id="IPR006740">
    <property type="entry name" value="DUF604"/>
</dbReference>
<gene>
    <name evidence="1" type="ORF">PHJA_000095700</name>
</gene>
<keyword evidence="2" id="KW-1185">Reference proteome</keyword>
<dbReference type="Proteomes" id="UP000653305">
    <property type="component" value="Unassembled WGS sequence"/>
</dbReference>
<evidence type="ECO:0000313" key="1">
    <source>
        <dbReference type="EMBL" id="GFP79522.1"/>
    </source>
</evidence>
<protein>
    <submittedName>
        <fullName evidence="1">Uncharacterized protein</fullName>
    </submittedName>
</protein>
<proteinExistence type="predicted"/>
<reference evidence="1" key="1">
    <citation type="submission" date="2020-07" db="EMBL/GenBank/DDBJ databases">
        <title>Ethylene signaling mediates host invasion by parasitic plants.</title>
        <authorList>
            <person name="Yoshida S."/>
        </authorList>
    </citation>
    <scope>NUCLEOTIDE SEQUENCE</scope>
    <source>
        <strain evidence="1">Okayama</strain>
    </source>
</reference>